<reference evidence="1 2" key="1">
    <citation type="submission" date="2021-02" db="EMBL/GenBank/DDBJ databases">
        <title>Complete Genome Sequence of Arcanobacterium phocisimile strain DSM 26142T from a harbour seal.</title>
        <authorList>
            <person name="Borowiak M."/>
            <person name="Alssahen M."/>
            <person name="Malorny B."/>
            <person name="Laemmler C."/>
            <person name="Siebert U."/>
            <person name="Ploetz M."/>
            <person name="Abdulmawjood A."/>
        </authorList>
    </citation>
    <scope>NUCLEOTIDE SEQUENCE [LARGE SCALE GENOMIC DNA]</scope>
    <source>
        <strain evidence="1 2">DSM 26142</strain>
    </source>
</reference>
<dbReference type="EMBL" id="CP070228">
    <property type="protein sequence ID" value="QRV02626.1"/>
    <property type="molecule type" value="Genomic_DNA"/>
</dbReference>
<accession>A0ABX7II16</accession>
<protein>
    <recommendedName>
        <fullName evidence="3">Abi-like protein</fullName>
    </recommendedName>
</protein>
<dbReference type="RefSeq" id="WP_204425163.1">
    <property type="nucleotide sequence ID" value="NZ_CP070228.1"/>
</dbReference>
<dbReference type="Proteomes" id="UP000602653">
    <property type="component" value="Chromosome"/>
</dbReference>
<evidence type="ECO:0000313" key="2">
    <source>
        <dbReference type="Proteomes" id="UP000602653"/>
    </source>
</evidence>
<sequence>MDSSIEYELFDSSWEIVACANELIAMFLAQTALMPFLFDPRPETFVRIRETLFGDSCASDFPIYVNGETPEEELVFSGTVVLERARSTLSNALREDAMSAAMMLGVTRLADLVYKRECHDSQSELLEFMRHFRNACAHGNRWNFAKNEPRLPAGTEKLQISRDLQGERAAWGTVTPYIYLHFLIEMLTHFANIALRESWRRQKKVWAQASFEQFENGFLTVGYLNSNGALSGTLLKKVFHRINKETGVFSEFTTAELIESWQGGEE</sequence>
<evidence type="ECO:0000313" key="1">
    <source>
        <dbReference type="EMBL" id="QRV02626.1"/>
    </source>
</evidence>
<proteinExistence type="predicted"/>
<keyword evidence="2" id="KW-1185">Reference proteome</keyword>
<evidence type="ECO:0008006" key="3">
    <source>
        <dbReference type="Google" id="ProtNLM"/>
    </source>
</evidence>
<name>A0ABX7II16_9ACTO</name>
<gene>
    <name evidence="1" type="ORF">JTE88_02460</name>
</gene>
<organism evidence="1 2">
    <name type="scientific">Arcanobacterium phocisimile</name>
    <dbReference type="NCBI Taxonomy" id="1302235"/>
    <lineage>
        <taxon>Bacteria</taxon>
        <taxon>Bacillati</taxon>
        <taxon>Actinomycetota</taxon>
        <taxon>Actinomycetes</taxon>
        <taxon>Actinomycetales</taxon>
        <taxon>Actinomycetaceae</taxon>
        <taxon>Arcanobacterium</taxon>
    </lineage>
</organism>